<organism evidence="1 2">
    <name type="scientific">Aspergillus kawachii</name>
    <name type="common">White koji mold</name>
    <name type="synonym">Aspergillus awamori var. kawachi</name>
    <dbReference type="NCBI Taxonomy" id="1069201"/>
    <lineage>
        <taxon>Eukaryota</taxon>
        <taxon>Fungi</taxon>
        <taxon>Dikarya</taxon>
        <taxon>Ascomycota</taxon>
        <taxon>Pezizomycotina</taxon>
        <taxon>Eurotiomycetes</taxon>
        <taxon>Eurotiomycetidae</taxon>
        <taxon>Eurotiales</taxon>
        <taxon>Aspergillaceae</taxon>
        <taxon>Aspergillus</taxon>
        <taxon>Aspergillus subgen. Circumdati</taxon>
    </lineage>
</organism>
<proteinExistence type="predicted"/>
<sequence length="106" mass="11097">MHGIGVPARVLCGYLTDRYVGLWNSMTLLHLCNAAWQSIFAAAAMSFSRQAGDSGACIGIAFTAVGSAMLVGSPIGGALISSHIKDFLDAQAWAAASTTLGFSWWE</sequence>
<protein>
    <submittedName>
        <fullName evidence="1">MFS monocarboxylate transporter</fullName>
    </submittedName>
</protein>
<dbReference type="EMBL" id="BCWF01000008">
    <property type="protein sequence ID" value="GAT20726.1"/>
    <property type="molecule type" value="Genomic_DNA"/>
</dbReference>
<name>A0A146F3N5_ASPKA</name>
<evidence type="ECO:0000313" key="1">
    <source>
        <dbReference type="EMBL" id="GAT20726.1"/>
    </source>
</evidence>
<gene>
    <name evidence="1" type="ORF">RIB2604_00801990</name>
</gene>
<reference evidence="1 2" key="1">
    <citation type="journal article" date="2016" name="DNA Res.">
        <title>Genome sequence of Aspergillus luchuensis NBRC 4314.</title>
        <authorList>
            <person name="Yamada O."/>
            <person name="Machida M."/>
            <person name="Hosoyama A."/>
            <person name="Goto M."/>
            <person name="Takahashi T."/>
            <person name="Futagami T."/>
            <person name="Yamagata Y."/>
            <person name="Takeuchi M."/>
            <person name="Kobayashi T."/>
            <person name="Koike H."/>
            <person name="Abe K."/>
            <person name="Asai K."/>
            <person name="Arita M."/>
            <person name="Fujita N."/>
            <person name="Fukuda K."/>
            <person name="Higa K."/>
            <person name="Horikawa H."/>
            <person name="Ishikawa T."/>
            <person name="Jinno K."/>
            <person name="Kato Y."/>
            <person name="Kirimura K."/>
            <person name="Mizutani O."/>
            <person name="Nakasone K."/>
            <person name="Sano M."/>
            <person name="Shiraishi Y."/>
            <person name="Tsukahara M."/>
            <person name="Gomi K."/>
        </authorList>
    </citation>
    <scope>NUCLEOTIDE SEQUENCE [LARGE SCALE GENOMIC DNA]</scope>
    <source>
        <strain evidence="1 2">RIB 2604</strain>
    </source>
</reference>
<reference evidence="2" key="2">
    <citation type="submission" date="2016-02" db="EMBL/GenBank/DDBJ databases">
        <title>Genome sequencing of Aspergillus luchuensis NBRC 4314.</title>
        <authorList>
            <person name="Yamada O."/>
        </authorList>
    </citation>
    <scope>NUCLEOTIDE SEQUENCE [LARGE SCALE GENOMIC DNA]</scope>
    <source>
        <strain evidence="2">RIB 2604</strain>
    </source>
</reference>
<evidence type="ECO:0000313" key="2">
    <source>
        <dbReference type="Proteomes" id="UP000075230"/>
    </source>
</evidence>
<accession>A0A146F3N5</accession>
<dbReference type="AlphaFoldDB" id="A0A146F3N5"/>
<comment type="caution">
    <text evidence="1">The sequence shown here is derived from an EMBL/GenBank/DDBJ whole genome shotgun (WGS) entry which is preliminary data.</text>
</comment>
<dbReference type="Proteomes" id="UP000075230">
    <property type="component" value="Unassembled WGS sequence"/>
</dbReference>